<evidence type="ECO:0000256" key="2">
    <source>
        <dbReference type="ARBA" id="ARBA00004997"/>
    </source>
</evidence>
<feature type="compositionally biased region" description="Low complexity" evidence="15">
    <location>
        <begin position="827"/>
        <end position="836"/>
    </location>
</feature>
<evidence type="ECO:0000256" key="14">
    <source>
        <dbReference type="RuleBase" id="RU000504"/>
    </source>
</evidence>
<dbReference type="GO" id="GO:0004743">
    <property type="term" value="F:pyruvate kinase activity"/>
    <property type="evidence" value="ECO:0007669"/>
    <property type="project" value="UniProtKB-EC"/>
</dbReference>
<evidence type="ECO:0000256" key="11">
    <source>
        <dbReference type="ARBA" id="ARBA00023152"/>
    </source>
</evidence>
<evidence type="ECO:0000256" key="15">
    <source>
        <dbReference type="SAM" id="MobiDB-lite"/>
    </source>
</evidence>
<proteinExistence type="inferred from homology"/>
<dbReference type="Pfam" id="PF02887">
    <property type="entry name" value="PK_C"/>
    <property type="match status" value="1"/>
</dbReference>
<comment type="similarity">
    <text evidence="3 14">Belongs to the pyruvate kinase family.</text>
</comment>
<feature type="region of interest" description="Disordered" evidence="15">
    <location>
        <begin position="243"/>
        <end position="275"/>
    </location>
</feature>
<comment type="catalytic activity">
    <reaction evidence="13 14">
        <text>pyruvate + ATP = phosphoenolpyruvate + ADP + H(+)</text>
        <dbReference type="Rhea" id="RHEA:18157"/>
        <dbReference type="ChEBI" id="CHEBI:15361"/>
        <dbReference type="ChEBI" id="CHEBI:15378"/>
        <dbReference type="ChEBI" id="CHEBI:30616"/>
        <dbReference type="ChEBI" id="CHEBI:58702"/>
        <dbReference type="ChEBI" id="CHEBI:456216"/>
        <dbReference type="EC" id="2.7.1.40"/>
    </reaction>
</comment>
<dbReference type="InterPro" id="IPR015795">
    <property type="entry name" value="Pyrv_Knase_C"/>
</dbReference>
<dbReference type="InterPro" id="IPR001697">
    <property type="entry name" value="Pyr_Knase"/>
</dbReference>
<dbReference type="EC" id="2.7.1.40" evidence="4 14"/>
<dbReference type="Gene3D" id="2.40.33.10">
    <property type="entry name" value="PK beta-barrel domain-like"/>
    <property type="match status" value="1"/>
</dbReference>
<dbReference type="InterPro" id="IPR015793">
    <property type="entry name" value="Pyrv_Knase_brl"/>
</dbReference>
<dbReference type="AlphaFoldDB" id="A0A7S0D8V3"/>
<evidence type="ECO:0000256" key="5">
    <source>
        <dbReference type="ARBA" id="ARBA00022679"/>
    </source>
</evidence>
<reference evidence="18" key="1">
    <citation type="submission" date="2021-01" db="EMBL/GenBank/DDBJ databases">
        <authorList>
            <person name="Corre E."/>
            <person name="Pelletier E."/>
            <person name="Niang G."/>
            <person name="Scheremetjew M."/>
            <person name="Finn R."/>
            <person name="Kale V."/>
            <person name="Holt S."/>
            <person name="Cochrane G."/>
            <person name="Meng A."/>
            <person name="Brown T."/>
            <person name="Cohen L."/>
        </authorList>
    </citation>
    <scope>NUCLEOTIDE SEQUENCE</scope>
    <source>
        <strain evidence="18">CCAC1681</strain>
    </source>
</reference>
<keyword evidence="11 14" id="KW-0324">Glycolysis</keyword>
<dbReference type="InterPro" id="IPR015813">
    <property type="entry name" value="Pyrv/PenolPyrv_kinase-like_dom"/>
</dbReference>
<evidence type="ECO:0000256" key="4">
    <source>
        <dbReference type="ARBA" id="ARBA00012142"/>
    </source>
</evidence>
<dbReference type="Pfam" id="PF00224">
    <property type="entry name" value="PK"/>
    <property type="match status" value="2"/>
</dbReference>
<protein>
    <recommendedName>
        <fullName evidence="4 14">Pyruvate kinase</fullName>
        <ecNumber evidence="4 14">2.7.1.40</ecNumber>
    </recommendedName>
</protein>
<evidence type="ECO:0000256" key="7">
    <source>
        <dbReference type="ARBA" id="ARBA00022741"/>
    </source>
</evidence>
<dbReference type="Gene3D" id="3.20.20.60">
    <property type="entry name" value="Phosphoenolpyruvate-binding domains"/>
    <property type="match status" value="1"/>
</dbReference>
<keyword evidence="10 14" id="KW-0460">Magnesium</keyword>
<organism evidence="18">
    <name type="scientific">Micromonas pusilla</name>
    <name type="common">Picoplanktonic green alga</name>
    <name type="synonym">Chromulina pusilla</name>
    <dbReference type="NCBI Taxonomy" id="38833"/>
    <lineage>
        <taxon>Eukaryota</taxon>
        <taxon>Viridiplantae</taxon>
        <taxon>Chlorophyta</taxon>
        <taxon>Mamiellophyceae</taxon>
        <taxon>Mamiellales</taxon>
        <taxon>Mamiellaceae</taxon>
        <taxon>Micromonas</taxon>
    </lineage>
</organism>
<sequence>MGSMKVKSHVNTAGGGIKYATNGLRKNFEGGTLSEQVLSTSRRDRPDAIRYDRCKVVVTIGGPLTETVEQLEAMLRAGMTVARFDFTAGSRSLDQHLNTLANLRQAQKNTQCLCAVHCALGGNLFATATKAREDVRLVFVEGQTVRFVHRANDESSTNGGTTAFENTDVIPVGGGKDLERLDFLASFHVGDAVNVRPFLRAGETSAALEVTAVAAGEVTCRCLRGAEMAHAVKRLAVDLVGLKTGPGRPERDARHRHGASSAPSQKDSPTSHSSRPFAFNASDAAVLERFAKPGGCDFVSVRGVPSAAALTSLRKALRETHGLPLANVVAQVDNVHALRDLPRFIEAADVVLLARGELGAEIAPEKMFAVQKHVLRTCEKIGKPCIVTRLMDSMCFAPRPTRAEATDVANIVLDGADGLLLGLETLEGSFPLKCLETALAIAREADAVYDYESRYKRQMQFINSKLALHAATSRRLSLETRKEALSAAAVQTAFQIDATLIVVFSHTGETTRLVAKYHPACPVLSLSIPTVRGGTVKWTVEGDAEARHQLVYRGVVPALSAPVDLNAAEETCSVVHQPGASRTDVEALTKAASLGLIAPGELAVFCQLIAGLSTVKVVQFGGASTLGRLTSSPAPELAGDAIADEQVHPAGEFKRAHVSNHRLGHVGTEPNLVEAAARVAEAEYAAAAKRVEARQESEHWNRVAYETDLDAPASVSQVAPPPPVTLGAQHELFPPVSSDGGSGAKSSVGVGTEREESPAAMAARIAKETALMTAKVKAFQAKMAGQMSPPSGPISPENAKGSGDIRNFFAASPRKSGDAGSGDDAEPPAAAAAAAQ</sequence>
<feature type="domain" description="Pyruvate kinase C-terminal" evidence="17">
    <location>
        <begin position="483"/>
        <end position="607"/>
    </location>
</feature>
<keyword evidence="8 14" id="KW-0418">Kinase</keyword>
<feature type="region of interest" description="Disordered" evidence="15">
    <location>
        <begin position="781"/>
        <end position="836"/>
    </location>
</feature>
<feature type="domain" description="Pyruvate kinase barrel" evidence="16">
    <location>
        <begin position="289"/>
        <end position="433"/>
    </location>
</feature>
<evidence type="ECO:0000313" key="18">
    <source>
        <dbReference type="EMBL" id="CAD8446587.1"/>
    </source>
</evidence>
<keyword evidence="12" id="KW-0670">Pyruvate</keyword>
<dbReference type="GO" id="GO:0030955">
    <property type="term" value="F:potassium ion binding"/>
    <property type="evidence" value="ECO:0007669"/>
    <property type="project" value="InterPro"/>
</dbReference>
<keyword evidence="5 14" id="KW-0808">Transferase</keyword>
<dbReference type="GO" id="GO:0005524">
    <property type="term" value="F:ATP binding"/>
    <property type="evidence" value="ECO:0007669"/>
    <property type="project" value="UniProtKB-KW"/>
</dbReference>
<feature type="compositionally biased region" description="Polar residues" evidence="15">
    <location>
        <begin position="261"/>
        <end position="274"/>
    </location>
</feature>
<evidence type="ECO:0000259" key="16">
    <source>
        <dbReference type="Pfam" id="PF00224"/>
    </source>
</evidence>
<evidence type="ECO:0000256" key="9">
    <source>
        <dbReference type="ARBA" id="ARBA00022840"/>
    </source>
</evidence>
<dbReference type="GO" id="GO:0000287">
    <property type="term" value="F:magnesium ion binding"/>
    <property type="evidence" value="ECO:0007669"/>
    <property type="project" value="InterPro"/>
</dbReference>
<dbReference type="InterPro" id="IPR040442">
    <property type="entry name" value="Pyrv_kinase-like_dom_sf"/>
</dbReference>
<keyword evidence="7" id="KW-0547">Nucleotide-binding</keyword>
<evidence type="ECO:0000256" key="1">
    <source>
        <dbReference type="ARBA" id="ARBA00001958"/>
    </source>
</evidence>
<dbReference type="PANTHER" id="PTHR11817">
    <property type="entry name" value="PYRUVATE KINASE"/>
    <property type="match status" value="1"/>
</dbReference>
<evidence type="ECO:0000256" key="6">
    <source>
        <dbReference type="ARBA" id="ARBA00022723"/>
    </source>
</evidence>
<evidence type="ECO:0000256" key="3">
    <source>
        <dbReference type="ARBA" id="ARBA00008663"/>
    </source>
</evidence>
<feature type="region of interest" description="Disordered" evidence="15">
    <location>
        <begin position="713"/>
        <end position="759"/>
    </location>
</feature>
<feature type="compositionally biased region" description="Low complexity" evidence="15">
    <location>
        <begin position="736"/>
        <end position="751"/>
    </location>
</feature>
<dbReference type="InterPro" id="IPR036918">
    <property type="entry name" value="Pyrv_Knase_C_sf"/>
</dbReference>
<name>A0A7S0D8V3_MICPS</name>
<dbReference type="GO" id="GO:0016301">
    <property type="term" value="F:kinase activity"/>
    <property type="evidence" value="ECO:0007669"/>
    <property type="project" value="UniProtKB-KW"/>
</dbReference>
<evidence type="ECO:0000256" key="13">
    <source>
        <dbReference type="ARBA" id="ARBA00048152"/>
    </source>
</evidence>
<dbReference type="UniPathway" id="UPA00109">
    <property type="reaction ID" value="UER00188"/>
</dbReference>
<dbReference type="PRINTS" id="PR01050">
    <property type="entry name" value="PYRUVTKNASE"/>
</dbReference>
<dbReference type="InterPro" id="IPR015806">
    <property type="entry name" value="Pyrv_Knase_insert_dom_sf"/>
</dbReference>
<dbReference type="EMBL" id="HBEN01011586">
    <property type="protein sequence ID" value="CAD8446587.1"/>
    <property type="molecule type" value="Transcribed_RNA"/>
</dbReference>
<keyword evidence="6" id="KW-0479">Metal-binding</keyword>
<dbReference type="SUPFAM" id="SSF51621">
    <property type="entry name" value="Phosphoenolpyruvate/pyruvate domain"/>
    <property type="match status" value="1"/>
</dbReference>
<keyword evidence="9" id="KW-0067">ATP-binding</keyword>
<feature type="domain" description="Pyruvate kinase barrel" evidence="16">
    <location>
        <begin position="53"/>
        <end position="154"/>
    </location>
</feature>
<evidence type="ECO:0000256" key="8">
    <source>
        <dbReference type="ARBA" id="ARBA00022777"/>
    </source>
</evidence>
<gene>
    <name evidence="18" type="ORF">MSP1401_LOCUS9615</name>
</gene>
<comment type="pathway">
    <text evidence="2 14">Carbohydrate degradation; glycolysis; pyruvate from D-glyceraldehyde 3-phosphate: step 5/5.</text>
</comment>
<evidence type="ECO:0000259" key="17">
    <source>
        <dbReference type="Pfam" id="PF02887"/>
    </source>
</evidence>
<evidence type="ECO:0000256" key="10">
    <source>
        <dbReference type="ARBA" id="ARBA00022842"/>
    </source>
</evidence>
<evidence type="ECO:0000256" key="12">
    <source>
        <dbReference type="ARBA" id="ARBA00023317"/>
    </source>
</evidence>
<comment type="cofactor">
    <cofactor evidence="1">
        <name>K(+)</name>
        <dbReference type="ChEBI" id="CHEBI:29103"/>
    </cofactor>
</comment>
<dbReference type="SUPFAM" id="SSF52935">
    <property type="entry name" value="PK C-terminal domain-like"/>
    <property type="match status" value="1"/>
</dbReference>
<dbReference type="Gene3D" id="3.40.1380.20">
    <property type="entry name" value="Pyruvate kinase, C-terminal domain"/>
    <property type="match status" value="1"/>
</dbReference>
<accession>A0A7S0D8V3</accession>